<sequence>MSKTKNETAIENTLIIVGNPNLLLIGLGIFTLLLSVTIAYFTFNINYFIHYSTENIFVWVFALSILLFAALSIYMILTVKKVILTHTGLKIAYPLLFSSRDIHFDDVCNVYDQDYDIKGSHNFKKYDIYKGKKTIIELYDAKNIVITSLEITNYAILAQNLKNITKPYFKIKTHYYDNIVNTQRYGWFVFWVFFIYFLIAYIIYKKYS</sequence>
<gene>
    <name evidence="2" type="ORF">FLA105534_03366</name>
</gene>
<dbReference type="Proteomes" id="UP000479938">
    <property type="component" value="Unassembled WGS sequence"/>
</dbReference>
<feature type="transmembrane region" description="Helical" evidence="1">
    <location>
        <begin position="21"/>
        <end position="41"/>
    </location>
</feature>
<dbReference type="AlphaFoldDB" id="A0A6J4GP72"/>
<evidence type="ECO:0000313" key="3">
    <source>
        <dbReference type="Proteomes" id="UP000479938"/>
    </source>
</evidence>
<keyword evidence="3" id="KW-1185">Reference proteome</keyword>
<organism evidence="2 3">
    <name type="scientific">Flavobacterium bizetiae</name>
    <dbReference type="NCBI Taxonomy" id="2704140"/>
    <lineage>
        <taxon>Bacteria</taxon>
        <taxon>Pseudomonadati</taxon>
        <taxon>Bacteroidota</taxon>
        <taxon>Flavobacteriia</taxon>
        <taxon>Flavobacteriales</taxon>
        <taxon>Flavobacteriaceae</taxon>
        <taxon>Flavobacterium</taxon>
    </lineage>
</organism>
<dbReference type="RefSeq" id="WP_173971864.1">
    <property type="nucleotide sequence ID" value="NZ_CADCSU010000121.1"/>
</dbReference>
<dbReference type="EMBL" id="CADCSU010000121">
    <property type="protein sequence ID" value="CAA9201034.1"/>
    <property type="molecule type" value="Genomic_DNA"/>
</dbReference>
<feature type="transmembrane region" description="Helical" evidence="1">
    <location>
        <begin position="185"/>
        <end position="204"/>
    </location>
</feature>
<evidence type="ECO:0000313" key="2">
    <source>
        <dbReference type="EMBL" id="CAA9201034.1"/>
    </source>
</evidence>
<name>A0A6J4GP72_9FLAO</name>
<protein>
    <submittedName>
        <fullName evidence="2">Uncharacterized protein</fullName>
    </submittedName>
</protein>
<proteinExistence type="predicted"/>
<keyword evidence="1" id="KW-0472">Membrane</keyword>
<accession>A0A6J4GP72</accession>
<keyword evidence="1" id="KW-0812">Transmembrane</keyword>
<keyword evidence="1" id="KW-1133">Transmembrane helix</keyword>
<reference evidence="2 3" key="1">
    <citation type="submission" date="2020-02" db="EMBL/GenBank/DDBJ databases">
        <authorList>
            <person name="Criscuolo A."/>
        </authorList>
    </citation>
    <scope>NUCLEOTIDE SEQUENCE [LARGE SCALE GENOMIC DNA]</scope>
    <source>
        <strain evidence="2">CIP105534</strain>
    </source>
</reference>
<feature type="transmembrane region" description="Helical" evidence="1">
    <location>
        <begin position="56"/>
        <end position="77"/>
    </location>
</feature>
<evidence type="ECO:0000256" key="1">
    <source>
        <dbReference type="SAM" id="Phobius"/>
    </source>
</evidence>